<gene>
    <name evidence="5" type="ordered locus">AZOLI_1664</name>
</gene>
<evidence type="ECO:0000313" key="5">
    <source>
        <dbReference type="EMBL" id="CBS86951.1"/>
    </source>
</evidence>
<dbReference type="GO" id="GO:0008983">
    <property type="term" value="F:protein-glutamate O-methyltransferase activity"/>
    <property type="evidence" value="ECO:0007669"/>
    <property type="project" value="UniProtKB-EC"/>
</dbReference>
<dbReference type="InterPro" id="IPR000780">
    <property type="entry name" value="CheR_MeTrfase"/>
</dbReference>
<dbReference type="RefSeq" id="WP_014247962.1">
    <property type="nucleotide sequence ID" value="NC_016622.1"/>
</dbReference>
<dbReference type="InterPro" id="IPR022642">
    <property type="entry name" value="CheR_C"/>
</dbReference>
<evidence type="ECO:0000256" key="1">
    <source>
        <dbReference type="ARBA" id="ARBA00022603"/>
    </source>
</evidence>
<sequence length="299" mass="33213">MSEGGTPLGPLDALARRLLDDVRRKAGIRHDRPLERKLARILAAMPLPVLEEWVGQIERAPADSPDWLSLIENLTIHETYFFRDLPHHAHLRGHLLPRLIADRRAARTLRLWSAGCATGEEAYSLAIVTLEALADAGEARRTGHGLETDWDVQVLGTDLSRIAVRQAANACYGGEGLGPFREMPDGYDGWFVPLGSEAPLHRRVRADARRIVHFVRHNLMDADLPDGAPEGGFDLVSCRNVMIYFDDDSRDCALDLLTAAVAPGGWLVLGTTDRLGEDGRFERHRGDRALAYRRREAAP</sequence>
<dbReference type="GO" id="GO:0032259">
    <property type="term" value="P:methylation"/>
    <property type="evidence" value="ECO:0007669"/>
    <property type="project" value="UniProtKB-KW"/>
</dbReference>
<accession>G7Z7J6</accession>
<dbReference type="InterPro" id="IPR050903">
    <property type="entry name" value="Bact_Chemotaxis_MeTrfase"/>
</dbReference>
<dbReference type="Gene3D" id="3.40.50.150">
    <property type="entry name" value="Vaccinia Virus protein VP39"/>
    <property type="match status" value="1"/>
</dbReference>
<dbReference type="SMART" id="SM00138">
    <property type="entry name" value="MeTrc"/>
    <property type="match status" value="1"/>
</dbReference>
<dbReference type="AlphaFoldDB" id="G7Z7J6"/>
<keyword evidence="1" id="KW-0489">Methyltransferase</keyword>
<evidence type="ECO:0000256" key="3">
    <source>
        <dbReference type="ARBA" id="ARBA00022691"/>
    </source>
</evidence>
<dbReference type="EMBL" id="FQ311868">
    <property type="protein sequence ID" value="CBS86951.1"/>
    <property type="molecule type" value="Genomic_DNA"/>
</dbReference>
<dbReference type="PRINTS" id="PR00996">
    <property type="entry name" value="CHERMTFRASE"/>
</dbReference>
<keyword evidence="2 5" id="KW-0808">Transferase</keyword>
<dbReference type="KEGG" id="ali:AZOLI_1664"/>
<dbReference type="OrthoDB" id="9816309at2"/>
<dbReference type="Pfam" id="PF01739">
    <property type="entry name" value="CheR"/>
    <property type="match status" value="1"/>
</dbReference>
<evidence type="ECO:0000259" key="4">
    <source>
        <dbReference type="PROSITE" id="PS50123"/>
    </source>
</evidence>
<protein>
    <submittedName>
        <fullName evidence="5">Chemotaxis methyltransferase CheR-like</fullName>
        <ecNumber evidence="5">2.1.1.80</ecNumber>
    </submittedName>
</protein>
<organism evidence="5 6">
    <name type="scientific">Azospirillum lipoferum (strain 4B)</name>
    <dbReference type="NCBI Taxonomy" id="862719"/>
    <lineage>
        <taxon>Bacteria</taxon>
        <taxon>Pseudomonadati</taxon>
        <taxon>Pseudomonadota</taxon>
        <taxon>Alphaproteobacteria</taxon>
        <taxon>Rhodospirillales</taxon>
        <taxon>Azospirillaceae</taxon>
        <taxon>Azospirillum</taxon>
    </lineage>
</organism>
<evidence type="ECO:0000256" key="2">
    <source>
        <dbReference type="ARBA" id="ARBA00022679"/>
    </source>
</evidence>
<feature type="domain" description="CheR-type methyltransferase" evidence="4">
    <location>
        <begin position="34"/>
        <end position="275"/>
    </location>
</feature>
<dbReference type="InterPro" id="IPR029063">
    <property type="entry name" value="SAM-dependent_MTases_sf"/>
</dbReference>
<dbReference type="CDD" id="cd02440">
    <property type="entry name" value="AdoMet_MTases"/>
    <property type="match status" value="1"/>
</dbReference>
<name>G7Z7J6_AZOL4</name>
<dbReference type="Proteomes" id="UP000005667">
    <property type="component" value="Chromosome"/>
</dbReference>
<reference evidence="6" key="1">
    <citation type="journal article" date="2011" name="PLoS Genet.">
        <title>Azospirillum genomes reveal transition of bacteria from aquatic to terrestrial environments.</title>
        <authorList>
            <person name="Wisniewski-Dye F."/>
            <person name="Borziak K."/>
            <person name="Khalsa-Moyers G."/>
            <person name="Alexandre G."/>
            <person name="Sukharnikov L.O."/>
            <person name="Wuichet K."/>
            <person name="Hurst G.B."/>
            <person name="McDonald W.H."/>
            <person name="Robertson J.S."/>
            <person name="Barbe V."/>
            <person name="Calteau A."/>
            <person name="Rouy Z."/>
            <person name="Mangenot S."/>
            <person name="Prigent-Combaret C."/>
            <person name="Normand P."/>
            <person name="Boyer M."/>
            <person name="Siguier P."/>
            <person name="Dessaux Y."/>
            <person name="Elmerich C."/>
            <person name="Condemine G."/>
            <person name="Krishnen G."/>
            <person name="Kennedy I."/>
            <person name="Paterson A.H."/>
            <person name="Gonzalez V."/>
            <person name="Mavingui P."/>
            <person name="Zhulin I.B."/>
        </authorList>
    </citation>
    <scope>NUCLEOTIDE SEQUENCE [LARGE SCALE GENOMIC DNA]</scope>
    <source>
        <strain evidence="6">4B</strain>
    </source>
</reference>
<dbReference type="PANTHER" id="PTHR24422">
    <property type="entry name" value="CHEMOTAXIS PROTEIN METHYLTRANSFERASE"/>
    <property type="match status" value="1"/>
</dbReference>
<dbReference type="PROSITE" id="PS50123">
    <property type="entry name" value="CHER"/>
    <property type="match status" value="1"/>
</dbReference>
<keyword evidence="3" id="KW-0949">S-adenosyl-L-methionine</keyword>
<dbReference type="EC" id="2.1.1.80" evidence="5"/>
<dbReference type="PANTHER" id="PTHR24422:SF19">
    <property type="entry name" value="CHEMOTAXIS PROTEIN METHYLTRANSFERASE"/>
    <property type="match status" value="1"/>
</dbReference>
<evidence type="ECO:0000313" key="6">
    <source>
        <dbReference type="Proteomes" id="UP000005667"/>
    </source>
</evidence>
<dbReference type="SUPFAM" id="SSF53335">
    <property type="entry name" value="S-adenosyl-L-methionine-dependent methyltransferases"/>
    <property type="match status" value="1"/>
</dbReference>
<keyword evidence="6" id="KW-1185">Reference proteome</keyword>
<proteinExistence type="predicted"/>
<dbReference type="STRING" id="862719.AZOLI_1664"/>
<dbReference type="HOGENOM" id="CLU_025854_0_2_5"/>